<organism evidence="5">
    <name type="scientific">Haemonchus placei</name>
    <name type="common">Barber's pole worm</name>
    <dbReference type="NCBI Taxonomy" id="6290"/>
    <lineage>
        <taxon>Eukaryota</taxon>
        <taxon>Metazoa</taxon>
        <taxon>Ecdysozoa</taxon>
        <taxon>Nematoda</taxon>
        <taxon>Chromadorea</taxon>
        <taxon>Rhabditida</taxon>
        <taxon>Rhabditina</taxon>
        <taxon>Rhabditomorpha</taxon>
        <taxon>Strongyloidea</taxon>
        <taxon>Trichostrongylidae</taxon>
        <taxon>Haemonchus</taxon>
    </lineage>
</organism>
<evidence type="ECO:0000313" key="3">
    <source>
        <dbReference type="EMBL" id="VDO57068.1"/>
    </source>
</evidence>
<feature type="compositionally biased region" description="Polar residues" evidence="1">
    <location>
        <begin position="27"/>
        <end position="37"/>
    </location>
</feature>
<feature type="region of interest" description="Disordered" evidence="1">
    <location>
        <begin position="63"/>
        <end position="82"/>
    </location>
</feature>
<protein>
    <submittedName>
        <fullName evidence="3 5">Uncharacterized protein</fullName>
    </submittedName>
</protein>
<feature type="chain" id="PRO_5043124034" evidence="2">
    <location>
        <begin position="20"/>
        <end position="303"/>
    </location>
</feature>
<accession>A0A0N4WV62</accession>
<dbReference type="OMA" id="WHNSTIC"/>
<evidence type="ECO:0000256" key="1">
    <source>
        <dbReference type="SAM" id="MobiDB-lite"/>
    </source>
</evidence>
<feature type="compositionally biased region" description="Polar residues" evidence="1">
    <location>
        <begin position="147"/>
        <end position="164"/>
    </location>
</feature>
<keyword evidence="4" id="KW-1185">Reference proteome</keyword>
<feature type="signal peptide" evidence="2">
    <location>
        <begin position="1"/>
        <end position="19"/>
    </location>
</feature>
<reference evidence="3 4" key="2">
    <citation type="submission" date="2018-11" db="EMBL/GenBank/DDBJ databases">
        <authorList>
            <consortium name="Pathogen Informatics"/>
        </authorList>
    </citation>
    <scope>NUCLEOTIDE SEQUENCE [LARGE SCALE GENOMIC DNA]</scope>
    <source>
        <strain evidence="3 4">MHpl1</strain>
    </source>
</reference>
<gene>
    <name evidence="3" type="ORF">HPLM_LOCUS15570</name>
</gene>
<feature type="region of interest" description="Disordered" evidence="1">
    <location>
        <begin position="140"/>
        <end position="164"/>
    </location>
</feature>
<dbReference type="Proteomes" id="UP000268014">
    <property type="component" value="Unassembled WGS sequence"/>
</dbReference>
<reference evidence="5" key="1">
    <citation type="submission" date="2017-02" db="UniProtKB">
        <authorList>
            <consortium name="WormBaseParasite"/>
        </authorList>
    </citation>
    <scope>IDENTIFICATION</scope>
</reference>
<feature type="region of interest" description="Disordered" evidence="1">
    <location>
        <begin position="27"/>
        <end position="49"/>
    </location>
</feature>
<evidence type="ECO:0000256" key="2">
    <source>
        <dbReference type="SAM" id="SignalP"/>
    </source>
</evidence>
<dbReference type="OrthoDB" id="5831460at2759"/>
<evidence type="ECO:0000313" key="5">
    <source>
        <dbReference type="WBParaSite" id="HPLM_0001557801-mRNA-1"/>
    </source>
</evidence>
<sequence length="303" mass="33838">MLTILVICLLFQLFSTSYGCMSMTPTPDTSLARSPNRNPDETHSSAQNWRSQAIVHVPARLSTSKSQLLKPPPPRPKSLHARLFTRDPYAGKRQRSRALAPSQSSLASKALIAEDKVVLAKVSAVPLSKPDEMLSDWATSEARKNSTHNQDLIDSDEASGQQTSFMEQTEMTTLPENPMDDHQQNICELCPPLFMKVLDKSREDKHYCLNWKSIKESFNIVASSTLPRVHDLNTTVACTRIVTCEEPFVLVRWHNSTICDMHSLSYGLDSKLPSSFSYKCNGTSWSLHNFPIDSIACASKVLP</sequence>
<proteinExistence type="predicted"/>
<evidence type="ECO:0000313" key="4">
    <source>
        <dbReference type="Proteomes" id="UP000268014"/>
    </source>
</evidence>
<name>A0A0N4WV62_HAEPC</name>
<dbReference type="EMBL" id="UZAF01019031">
    <property type="protein sequence ID" value="VDO57068.1"/>
    <property type="molecule type" value="Genomic_DNA"/>
</dbReference>
<keyword evidence="2" id="KW-0732">Signal</keyword>
<dbReference type="WBParaSite" id="HPLM_0001557801-mRNA-1">
    <property type="protein sequence ID" value="HPLM_0001557801-mRNA-1"/>
    <property type="gene ID" value="HPLM_0001557801"/>
</dbReference>
<dbReference type="AlphaFoldDB" id="A0A0N4WV62"/>